<dbReference type="AlphaFoldDB" id="A0A165HP12"/>
<accession>A0A165HP12</accession>
<reference evidence="8 9" key="1">
    <citation type="journal article" date="2016" name="Mol. Biol. Evol.">
        <title>Comparative Genomics of Early-Diverging Mushroom-Forming Fungi Provides Insights into the Origins of Lignocellulose Decay Capabilities.</title>
        <authorList>
            <person name="Nagy L.G."/>
            <person name="Riley R."/>
            <person name="Tritt A."/>
            <person name="Adam C."/>
            <person name="Daum C."/>
            <person name="Floudas D."/>
            <person name="Sun H."/>
            <person name="Yadav J.S."/>
            <person name="Pangilinan J."/>
            <person name="Larsson K.H."/>
            <person name="Matsuura K."/>
            <person name="Barry K."/>
            <person name="Labutti K."/>
            <person name="Kuo R."/>
            <person name="Ohm R.A."/>
            <person name="Bhattacharya S.S."/>
            <person name="Shirouzu T."/>
            <person name="Yoshinaga Y."/>
            <person name="Martin F.M."/>
            <person name="Grigoriev I.V."/>
            <person name="Hibbett D.S."/>
        </authorList>
    </citation>
    <scope>NUCLEOTIDE SEQUENCE [LARGE SCALE GENOMIC DNA]</scope>
    <source>
        <strain evidence="8 9">HHB12029</strain>
    </source>
</reference>
<dbReference type="Proteomes" id="UP000077266">
    <property type="component" value="Unassembled WGS sequence"/>
</dbReference>
<feature type="transmembrane region" description="Helical" evidence="6">
    <location>
        <begin position="170"/>
        <end position="190"/>
    </location>
</feature>
<comment type="subcellular location">
    <subcellularLocation>
        <location evidence="1">Membrane</location>
        <topology evidence="1">Multi-pass membrane protein</topology>
    </subcellularLocation>
</comment>
<dbReference type="InterPro" id="IPR036259">
    <property type="entry name" value="MFS_trans_sf"/>
</dbReference>
<evidence type="ECO:0000313" key="8">
    <source>
        <dbReference type="EMBL" id="KZV92252.1"/>
    </source>
</evidence>
<dbReference type="PROSITE" id="PS00216">
    <property type="entry name" value="SUGAR_TRANSPORT_1"/>
    <property type="match status" value="1"/>
</dbReference>
<evidence type="ECO:0000256" key="6">
    <source>
        <dbReference type="SAM" id="Phobius"/>
    </source>
</evidence>
<evidence type="ECO:0000256" key="1">
    <source>
        <dbReference type="ARBA" id="ARBA00004141"/>
    </source>
</evidence>
<dbReference type="InParanoid" id="A0A165HP12"/>
<dbReference type="InterPro" id="IPR011701">
    <property type="entry name" value="MFS"/>
</dbReference>
<evidence type="ECO:0000313" key="9">
    <source>
        <dbReference type="Proteomes" id="UP000077266"/>
    </source>
</evidence>
<evidence type="ECO:0000259" key="7">
    <source>
        <dbReference type="PROSITE" id="PS50850"/>
    </source>
</evidence>
<feature type="transmembrane region" description="Helical" evidence="6">
    <location>
        <begin position="277"/>
        <end position="297"/>
    </location>
</feature>
<dbReference type="InterPro" id="IPR005829">
    <property type="entry name" value="Sugar_transporter_CS"/>
</dbReference>
<dbReference type="SUPFAM" id="SSF103473">
    <property type="entry name" value="MFS general substrate transporter"/>
    <property type="match status" value="1"/>
</dbReference>
<feature type="transmembrane region" description="Helical" evidence="6">
    <location>
        <begin position="236"/>
        <end position="256"/>
    </location>
</feature>
<feature type="transmembrane region" description="Helical" evidence="6">
    <location>
        <begin position="345"/>
        <end position="362"/>
    </location>
</feature>
<proteinExistence type="predicted"/>
<evidence type="ECO:0000256" key="2">
    <source>
        <dbReference type="ARBA" id="ARBA00022692"/>
    </source>
</evidence>
<dbReference type="EMBL" id="KV426011">
    <property type="protein sequence ID" value="KZV92252.1"/>
    <property type="molecule type" value="Genomic_DNA"/>
</dbReference>
<dbReference type="GO" id="GO:0005886">
    <property type="term" value="C:plasma membrane"/>
    <property type="evidence" value="ECO:0007669"/>
    <property type="project" value="TreeGrafter"/>
</dbReference>
<feature type="transmembrane region" description="Helical" evidence="6">
    <location>
        <begin position="368"/>
        <end position="393"/>
    </location>
</feature>
<sequence>MSSSGCSSMTDYAPKTHTQSPTRVRGRSFWLVFLSLAISMYQAAFELTAVGMALPSIAEDLNADDFSWVGSAYALASCAALPMTGGLADAFGRRFALMGSLLLFVIGSTICVTGLGGGGILALPTIVLSDMVSLQERGTYQGILGLTWSVAIVTSAVAGGALADSGHWRWIFYLNLPITAVSMTLVFAFLRSPLPPGNVREKLKKLDWIGNGIMIASTTICCIALTWAGVQYSWGSAQVLVPLIIGLFGMLAFVYYEIKVASVPLIPFHLLSNRTTIVGYIATFIAHLTVIAIIYYLPVYLQACLGDSPVKAGGVHALGITLTVGPFAILSGISVKVLKKYRPQLTAGWVLLLVGLGLYTTLDEKSSIGAIVGRELLFGSGLGFLTATTYFPVLAPLELSANARALAFFNFLRSFGQVWGVTLGASILQNELLHRLPASFTETLPSGVQVAFAVIPHIKDLPEPVLSEVRKAFADSVRVIWWAIFGIAVFGALTHILMREIPLPTHTDDNWALQGNQTKHVGRERAHNIDVEMQLPQSRVIVISKDT</sequence>
<dbReference type="PROSITE" id="PS50850">
    <property type="entry name" value="MFS"/>
    <property type="match status" value="1"/>
</dbReference>
<feature type="transmembrane region" description="Helical" evidence="6">
    <location>
        <begin position="29"/>
        <end position="54"/>
    </location>
</feature>
<keyword evidence="4 6" id="KW-0472">Membrane</keyword>
<feature type="transmembrane region" description="Helical" evidence="6">
    <location>
        <begin position="66"/>
        <end position="83"/>
    </location>
</feature>
<feature type="transmembrane region" description="Helical" evidence="6">
    <location>
        <begin position="479"/>
        <end position="498"/>
    </location>
</feature>
<dbReference type="OrthoDB" id="3437016at2759"/>
<feature type="transmembrane region" description="Helical" evidence="6">
    <location>
        <begin position="95"/>
        <end position="128"/>
    </location>
</feature>
<feature type="transmembrane region" description="Helical" evidence="6">
    <location>
        <begin position="317"/>
        <end position="338"/>
    </location>
</feature>
<organism evidence="8 9">
    <name type="scientific">Exidia glandulosa HHB12029</name>
    <dbReference type="NCBI Taxonomy" id="1314781"/>
    <lineage>
        <taxon>Eukaryota</taxon>
        <taxon>Fungi</taxon>
        <taxon>Dikarya</taxon>
        <taxon>Basidiomycota</taxon>
        <taxon>Agaricomycotina</taxon>
        <taxon>Agaricomycetes</taxon>
        <taxon>Auriculariales</taxon>
        <taxon>Exidiaceae</taxon>
        <taxon>Exidia</taxon>
    </lineage>
</organism>
<dbReference type="InterPro" id="IPR020846">
    <property type="entry name" value="MFS_dom"/>
</dbReference>
<evidence type="ECO:0000256" key="4">
    <source>
        <dbReference type="ARBA" id="ARBA00023136"/>
    </source>
</evidence>
<dbReference type="PANTHER" id="PTHR23501:SF102">
    <property type="entry name" value="DRUG TRANSPORTER, PUTATIVE (AFU_ORTHOLOGUE AFUA_3G08530)-RELATED"/>
    <property type="match status" value="1"/>
</dbReference>
<feature type="region of interest" description="Disordered" evidence="5">
    <location>
        <begin position="1"/>
        <end position="20"/>
    </location>
</feature>
<evidence type="ECO:0000256" key="3">
    <source>
        <dbReference type="ARBA" id="ARBA00022989"/>
    </source>
</evidence>
<protein>
    <submittedName>
        <fullName evidence="8">Mfs1.1</fullName>
    </submittedName>
</protein>
<keyword evidence="3 6" id="KW-1133">Transmembrane helix</keyword>
<keyword evidence="9" id="KW-1185">Reference proteome</keyword>
<dbReference type="Pfam" id="PF07690">
    <property type="entry name" value="MFS_1"/>
    <property type="match status" value="1"/>
</dbReference>
<dbReference type="GO" id="GO:0022857">
    <property type="term" value="F:transmembrane transporter activity"/>
    <property type="evidence" value="ECO:0007669"/>
    <property type="project" value="InterPro"/>
</dbReference>
<feature type="domain" description="Major facilitator superfamily (MFS) profile" evidence="7">
    <location>
        <begin position="1"/>
        <end position="503"/>
    </location>
</feature>
<keyword evidence="2 6" id="KW-0812">Transmembrane</keyword>
<name>A0A165HP12_EXIGL</name>
<gene>
    <name evidence="8" type="ORF">EXIGLDRAFT_790857</name>
</gene>
<dbReference type="PANTHER" id="PTHR23501">
    <property type="entry name" value="MAJOR FACILITATOR SUPERFAMILY"/>
    <property type="match status" value="1"/>
</dbReference>
<dbReference type="STRING" id="1314781.A0A165HP12"/>
<feature type="transmembrane region" description="Helical" evidence="6">
    <location>
        <begin position="211"/>
        <end position="230"/>
    </location>
</feature>
<evidence type="ECO:0000256" key="5">
    <source>
        <dbReference type="SAM" id="MobiDB-lite"/>
    </source>
</evidence>
<dbReference type="Gene3D" id="1.20.1250.20">
    <property type="entry name" value="MFS general substrate transporter like domains"/>
    <property type="match status" value="1"/>
</dbReference>